<dbReference type="GO" id="GO:0004519">
    <property type="term" value="F:endonuclease activity"/>
    <property type="evidence" value="ECO:0007669"/>
    <property type="project" value="UniProtKB-KW"/>
</dbReference>
<dbReference type="Gene3D" id="3.40.960.10">
    <property type="entry name" value="VSR Endonuclease"/>
    <property type="match status" value="1"/>
</dbReference>
<keyword evidence="5" id="KW-0234">DNA repair</keyword>
<dbReference type="InterPro" id="IPR004603">
    <property type="entry name" value="DNA_mismatch_endonuc_vsr"/>
</dbReference>
<evidence type="ECO:0000256" key="4">
    <source>
        <dbReference type="ARBA" id="ARBA00022801"/>
    </source>
</evidence>
<proteinExistence type="inferred from homology"/>
<evidence type="ECO:0000313" key="8">
    <source>
        <dbReference type="Proteomes" id="UP001602287"/>
    </source>
</evidence>
<name>A0ABW6W2J6_9ACTN</name>
<dbReference type="Pfam" id="PF03852">
    <property type="entry name" value="Vsr"/>
    <property type="match status" value="1"/>
</dbReference>
<keyword evidence="1" id="KW-0540">Nuclease</keyword>
<dbReference type="SUPFAM" id="SSF52980">
    <property type="entry name" value="Restriction endonuclease-like"/>
    <property type="match status" value="1"/>
</dbReference>
<keyword evidence="8" id="KW-1185">Reference proteome</keyword>
<protein>
    <submittedName>
        <fullName evidence="7">DNA mismatch endonuclease Vsr</fullName>
    </submittedName>
</protein>
<evidence type="ECO:0000256" key="5">
    <source>
        <dbReference type="ARBA" id="ARBA00023204"/>
    </source>
</evidence>
<gene>
    <name evidence="7" type="primary">vsr</name>
    <name evidence="7" type="ORF">ACFY3B_25585</name>
</gene>
<dbReference type="InterPro" id="IPR011335">
    <property type="entry name" value="Restrct_endonuc-II-like"/>
</dbReference>
<keyword evidence="4" id="KW-0378">Hydrolase</keyword>
<dbReference type="NCBIfam" id="TIGR00632">
    <property type="entry name" value="vsr"/>
    <property type="match status" value="1"/>
</dbReference>
<dbReference type="RefSeq" id="WP_387222194.1">
    <property type="nucleotide sequence ID" value="NZ_JBIAZM010000011.1"/>
</dbReference>
<keyword evidence="3" id="KW-0227">DNA damage</keyword>
<evidence type="ECO:0000256" key="1">
    <source>
        <dbReference type="ARBA" id="ARBA00022722"/>
    </source>
</evidence>
<evidence type="ECO:0000313" key="7">
    <source>
        <dbReference type="EMBL" id="MFF5202977.1"/>
    </source>
</evidence>
<evidence type="ECO:0000256" key="3">
    <source>
        <dbReference type="ARBA" id="ARBA00022763"/>
    </source>
</evidence>
<keyword evidence="2 7" id="KW-0255">Endonuclease</keyword>
<comment type="caution">
    <text evidence="7">The sequence shown here is derived from an EMBL/GenBank/DDBJ whole genome shotgun (WGS) entry which is preliminary data.</text>
</comment>
<reference evidence="7 8" key="1">
    <citation type="submission" date="2024-10" db="EMBL/GenBank/DDBJ databases">
        <title>The Natural Products Discovery Center: Release of the First 8490 Sequenced Strains for Exploring Actinobacteria Biosynthetic Diversity.</title>
        <authorList>
            <person name="Kalkreuter E."/>
            <person name="Kautsar S.A."/>
            <person name="Yang D."/>
            <person name="Bader C.D."/>
            <person name="Teijaro C.N."/>
            <person name="Fluegel L."/>
            <person name="Davis C.M."/>
            <person name="Simpson J.R."/>
            <person name="Lauterbach L."/>
            <person name="Steele A.D."/>
            <person name="Gui C."/>
            <person name="Meng S."/>
            <person name="Li G."/>
            <person name="Viehrig K."/>
            <person name="Ye F."/>
            <person name="Su P."/>
            <person name="Kiefer A.F."/>
            <person name="Nichols A."/>
            <person name="Cepeda A.J."/>
            <person name="Yan W."/>
            <person name="Fan B."/>
            <person name="Jiang Y."/>
            <person name="Adhikari A."/>
            <person name="Zheng C.-J."/>
            <person name="Schuster L."/>
            <person name="Cowan T.M."/>
            <person name="Smanski M.J."/>
            <person name="Chevrette M.G."/>
            <person name="De Carvalho L.P.S."/>
            <person name="Shen B."/>
        </authorList>
    </citation>
    <scope>NUCLEOTIDE SEQUENCE [LARGE SCALE GENOMIC DNA]</scope>
    <source>
        <strain evidence="7 8">NPDC000140</strain>
    </source>
</reference>
<evidence type="ECO:0000256" key="6">
    <source>
        <dbReference type="ARBA" id="ARBA00029466"/>
    </source>
</evidence>
<dbReference type="EMBL" id="JBIAZM010000011">
    <property type="protein sequence ID" value="MFF5202977.1"/>
    <property type="molecule type" value="Genomic_DNA"/>
</dbReference>
<comment type="similarity">
    <text evidence="6">Belongs to the Vsr family.</text>
</comment>
<dbReference type="Proteomes" id="UP001602287">
    <property type="component" value="Unassembled WGS sequence"/>
</dbReference>
<organism evidence="7 8">
    <name type="scientific">Micromonospora parva</name>
    <dbReference type="NCBI Taxonomy" id="1464048"/>
    <lineage>
        <taxon>Bacteria</taxon>
        <taxon>Bacillati</taxon>
        <taxon>Actinomycetota</taxon>
        <taxon>Actinomycetes</taxon>
        <taxon>Micromonosporales</taxon>
        <taxon>Micromonosporaceae</taxon>
        <taxon>Micromonospora</taxon>
    </lineage>
</organism>
<dbReference type="CDD" id="cd00221">
    <property type="entry name" value="Vsr"/>
    <property type="match status" value="1"/>
</dbReference>
<evidence type="ECO:0000256" key="2">
    <source>
        <dbReference type="ARBA" id="ARBA00022759"/>
    </source>
</evidence>
<sequence>MGLLLVPNAGTGSWAKSPAVRAVMRANKSRDTGPERRLRSLLHRRGLRYRVNVRPLNALRRTADVVFPAARIAVFIDGCYWHGCPEHYRPARVNGTFWQAKIDGNRVRDGETDRLLVDAGWTVIRVWEHEDLTRAADRIENVVRHARPCAAPLTPSAG</sequence>
<accession>A0ABW6W2J6</accession>